<organism evidence="2 3">
    <name type="scientific">Thalassiosira oceanica</name>
    <name type="common">Marine diatom</name>
    <dbReference type="NCBI Taxonomy" id="159749"/>
    <lineage>
        <taxon>Eukaryota</taxon>
        <taxon>Sar</taxon>
        <taxon>Stramenopiles</taxon>
        <taxon>Ochrophyta</taxon>
        <taxon>Bacillariophyta</taxon>
        <taxon>Coscinodiscophyceae</taxon>
        <taxon>Thalassiosirophycidae</taxon>
        <taxon>Thalassiosirales</taxon>
        <taxon>Thalassiosiraceae</taxon>
        <taxon>Thalassiosira</taxon>
    </lineage>
</organism>
<accession>K0SAJ7</accession>
<keyword evidence="3" id="KW-1185">Reference proteome</keyword>
<dbReference type="Proteomes" id="UP000266841">
    <property type="component" value="Unassembled WGS sequence"/>
</dbReference>
<dbReference type="EMBL" id="AGNL01033346">
    <property type="protein sequence ID" value="EJK55732.1"/>
    <property type="molecule type" value="Genomic_DNA"/>
</dbReference>
<comment type="caution">
    <text evidence="2">The sequence shown here is derived from an EMBL/GenBank/DDBJ whole genome shotgun (WGS) entry which is preliminary data.</text>
</comment>
<evidence type="ECO:0000313" key="3">
    <source>
        <dbReference type="Proteomes" id="UP000266841"/>
    </source>
</evidence>
<protein>
    <submittedName>
        <fullName evidence="2">Uncharacterized protein</fullName>
    </submittedName>
</protein>
<name>K0SAJ7_THAOC</name>
<feature type="non-terminal residue" evidence="2">
    <location>
        <position position="116"/>
    </location>
</feature>
<sequence length="116" mass="12044">MSSVRRATARARGRADADADADAYAVRVVGGVGAVGAVLGHRAFATIPTASASAFAVSRSFLRVGRHKEQVKQRARGARELEEERTILGTMDGDDIGAEGPADGVGGREEAELGDH</sequence>
<evidence type="ECO:0000256" key="1">
    <source>
        <dbReference type="SAM" id="MobiDB-lite"/>
    </source>
</evidence>
<reference evidence="2 3" key="1">
    <citation type="journal article" date="2012" name="Genome Biol.">
        <title>Genome and low-iron response of an oceanic diatom adapted to chronic iron limitation.</title>
        <authorList>
            <person name="Lommer M."/>
            <person name="Specht M."/>
            <person name="Roy A.S."/>
            <person name="Kraemer L."/>
            <person name="Andreson R."/>
            <person name="Gutowska M.A."/>
            <person name="Wolf J."/>
            <person name="Bergner S.V."/>
            <person name="Schilhabel M.B."/>
            <person name="Klostermeier U.C."/>
            <person name="Beiko R.G."/>
            <person name="Rosenstiel P."/>
            <person name="Hippler M."/>
            <person name="Laroche J."/>
        </authorList>
    </citation>
    <scope>NUCLEOTIDE SEQUENCE [LARGE SCALE GENOMIC DNA]</scope>
    <source>
        <strain evidence="2 3">CCMP1005</strain>
    </source>
</reference>
<feature type="region of interest" description="Disordered" evidence="1">
    <location>
        <begin position="73"/>
        <end position="116"/>
    </location>
</feature>
<feature type="compositionally biased region" description="Basic and acidic residues" evidence="1">
    <location>
        <begin position="73"/>
        <end position="86"/>
    </location>
</feature>
<proteinExistence type="predicted"/>
<evidence type="ECO:0000313" key="2">
    <source>
        <dbReference type="EMBL" id="EJK55732.1"/>
    </source>
</evidence>
<gene>
    <name evidence="2" type="ORF">THAOC_24504</name>
</gene>
<dbReference type="AlphaFoldDB" id="K0SAJ7"/>
<feature type="compositionally biased region" description="Basic and acidic residues" evidence="1">
    <location>
        <begin position="106"/>
        <end position="116"/>
    </location>
</feature>